<name>A0ABP0K3K7_9DINO</name>
<feature type="compositionally biased region" description="Basic and acidic residues" evidence="1">
    <location>
        <begin position="44"/>
        <end position="54"/>
    </location>
</feature>
<keyword evidence="2" id="KW-0472">Membrane</keyword>
<keyword evidence="2" id="KW-0812">Transmembrane</keyword>
<protein>
    <recommendedName>
        <fullName evidence="3">Phytase-like domain-containing protein</fullName>
    </recommendedName>
</protein>
<dbReference type="Pfam" id="PF13449">
    <property type="entry name" value="Phytase-like"/>
    <property type="match status" value="1"/>
</dbReference>
<dbReference type="InterPro" id="IPR027372">
    <property type="entry name" value="Phytase-like_dom"/>
</dbReference>
<feature type="transmembrane region" description="Helical" evidence="2">
    <location>
        <begin position="136"/>
        <end position="160"/>
    </location>
</feature>
<evidence type="ECO:0000313" key="4">
    <source>
        <dbReference type="EMBL" id="CAK9021356.1"/>
    </source>
</evidence>
<keyword evidence="2" id="KW-1133">Transmembrane helix</keyword>
<dbReference type="EMBL" id="CAXAMM010009779">
    <property type="protein sequence ID" value="CAK9021356.1"/>
    <property type="molecule type" value="Genomic_DNA"/>
</dbReference>
<comment type="caution">
    <text evidence="4">The sequence shown here is derived from an EMBL/GenBank/DDBJ whole genome shotgun (WGS) entry which is preliminary data.</text>
</comment>
<keyword evidence="5" id="KW-1185">Reference proteome</keyword>
<gene>
    <name evidence="4" type="ORF">SCF082_LOCUS15312</name>
</gene>
<dbReference type="Proteomes" id="UP001642464">
    <property type="component" value="Unassembled WGS sequence"/>
</dbReference>
<organism evidence="4 5">
    <name type="scientific">Durusdinium trenchii</name>
    <dbReference type="NCBI Taxonomy" id="1381693"/>
    <lineage>
        <taxon>Eukaryota</taxon>
        <taxon>Sar</taxon>
        <taxon>Alveolata</taxon>
        <taxon>Dinophyceae</taxon>
        <taxon>Suessiales</taxon>
        <taxon>Symbiodiniaceae</taxon>
        <taxon>Durusdinium</taxon>
    </lineage>
</organism>
<sequence length="880" mass="98682">MRPVSRPAKSKARNGLQTTRPADPADPAKDETTVDVVQTLDGRSSSKSDGRSSNDESSSSASSPRACHPDTKERQAPVRNPSGDASRSDVDAQIGCADGAGQDQVDNAQKLLNKVFKKESTIAAPLADIGSSWMRVAWLGLVAMSCIIPGASIIVVPFMFVSCGWQKWHLLHYVRGNALFQEFWMWTILFLNVYNDIFFVIRSWETFREGTSLRSIVGQMQVNQISDILSVGSIVLWRILSIHIIEVSAQVHWHKCEELRKCSKTGVDQIVRSFANIFPDSWQLDQVLDSFSKVSQARWSVTQSGWSFEKVLIRASTFLMFAGMLLLQVRLLRSLNSFESQEFETPLGESRVSHPGVSWSELWSFEAAKDFVSGPMEGVSWWDLFVKVITALQASLSWNNTISGIFSSTMGMKRNQVQLLVFSCISSGSVEYLNATERQALEDSKLKADERLKRKYLHFQGSFIKPVIRRSGQTDGEPKEKPVAQKTQKIDDFDRLVLANVKSVEDVEAWWAVRRYIQIDFKDESAIMDACGAIVFLLLLGLLFTGIVEWSLHSDPFSPGFLLILMLSSVLTFAMFRVFEVCIGINNVLARDTLFLTEAMLKVVHLPDHTKVIAALQAIERRLSVYDDKQKLLGITVSANLRNGWIASLVVTFFSWGSRFMTPAITFRRKTLVAGLEGPLVQDDQQVWRIMEVDTEGRLLWSGFLLVDATTPPPLLLSELAALELNRSGGPRYLALERRWSRQMGNDIRLYLLDVAGADDVSNCKAICDGDELTEPFSCVARRGDRNANKKPTAQEKAPAATVELEQVLSKRPDGRAKWLAKALVQASDGRMDSQSLYSVVAHNRFIEDLTEKSGKKMYRALHANLHVFSSRQRKFLEKA</sequence>
<evidence type="ECO:0000313" key="5">
    <source>
        <dbReference type="Proteomes" id="UP001642464"/>
    </source>
</evidence>
<proteinExistence type="predicted"/>
<reference evidence="4 5" key="1">
    <citation type="submission" date="2024-02" db="EMBL/GenBank/DDBJ databases">
        <authorList>
            <person name="Chen Y."/>
            <person name="Shah S."/>
            <person name="Dougan E. K."/>
            <person name="Thang M."/>
            <person name="Chan C."/>
        </authorList>
    </citation>
    <scope>NUCLEOTIDE SEQUENCE [LARGE SCALE GENOMIC DNA]</scope>
</reference>
<feature type="transmembrane region" description="Helical" evidence="2">
    <location>
        <begin position="183"/>
        <end position="204"/>
    </location>
</feature>
<evidence type="ECO:0000256" key="1">
    <source>
        <dbReference type="SAM" id="MobiDB-lite"/>
    </source>
</evidence>
<evidence type="ECO:0000259" key="3">
    <source>
        <dbReference type="Pfam" id="PF13449"/>
    </source>
</evidence>
<accession>A0ABP0K3K7</accession>
<feature type="compositionally biased region" description="Basic and acidic residues" evidence="1">
    <location>
        <begin position="67"/>
        <end position="76"/>
    </location>
</feature>
<feature type="transmembrane region" description="Helical" evidence="2">
    <location>
        <begin position="526"/>
        <end position="548"/>
    </location>
</feature>
<evidence type="ECO:0000256" key="2">
    <source>
        <dbReference type="SAM" id="Phobius"/>
    </source>
</evidence>
<feature type="transmembrane region" description="Helical" evidence="2">
    <location>
        <begin position="560"/>
        <end position="579"/>
    </location>
</feature>
<feature type="region of interest" description="Disordered" evidence="1">
    <location>
        <begin position="1"/>
        <end position="90"/>
    </location>
</feature>
<feature type="domain" description="Phytase-like" evidence="3">
    <location>
        <begin position="668"/>
        <end position="769"/>
    </location>
</feature>